<dbReference type="PANTHER" id="PTHR30093:SF2">
    <property type="entry name" value="TYPE II SECRETION SYSTEM PROTEIN H"/>
    <property type="match status" value="1"/>
</dbReference>
<keyword evidence="3" id="KW-1185">Reference proteome</keyword>
<dbReference type="InterPro" id="IPR011453">
    <property type="entry name" value="DUF1559"/>
</dbReference>
<dbReference type="EMBL" id="JAMXLR010000090">
    <property type="protein sequence ID" value="MCO6047179.1"/>
    <property type="molecule type" value="Genomic_DNA"/>
</dbReference>
<evidence type="ECO:0000259" key="1">
    <source>
        <dbReference type="Pfam" id="PF07596"/>
    </source>
</evidence>
<dbReference type="AlphaFoldDB" id="A0A9X2FHT8"/>
<dbReference type="PANTHER" id="PTHR30093">
    <property type="entry name" value="GENERAL SECRETION PATHWAY PROTEIN G"/>
    <property type="match status" value="1"/>
</dbReference>
<accession>A0A9X2FHT8</accession>
<dbReference type="SUPFAM" id="SSF54523">
    <property type="entry name" value="Pili subunits"/>
    <property type="match status" value="1"/>
</dbReference>
<organism evidence="2 3">
    <name type="scientific">Aeoliella straminimaris</name>
    <dbReference type="NCBI Taxonomy" id="2954799"/>
    <lineage>
        <taxon>Bacteria</taxon>
        <taxon>Pseudomonadati</taxon>
        <taxon>Planctomycetota</taxon>
        <taxon>Planctomycetia</taxon>
        <taxon>Pirellulales</taxon>
        <taxon>Lacipirellulaceae</taxon>
        <taxon>Aeoliella</taxon>
    </lineage>
</organism>
<gene>
    <name evidence="2" type="ORF">NG895_25045</name>
</gene>
<dbReference type="PROSITE" id="PS51257">
    <property type="entry name" value="PROKAR_LIPOPROTEIN"/>
    <property type="match status" value="1"/>
</dbReference>
<dbReference type="InterPro" id="IPR045584">
    <property type="entry name" value="Pilin-like"/>
</dbReference>
<dbReference type="Proteomes" id="UP001155241">
    <property type="component" value="Unassembled WGS sequence"/>
</dbReference>
<protein>
    <submittedName>
        <fullName evidence="2">DUF1559 domain-containing protein</fullName>
    </submittedName>
</protein>
<dbReference type="Pfam" id="PF07596">
    <property type="entry name" value="SBP_bac_10"/>
    <property type="match status" value="1"/>
</dbReference>
<proteinExistence type="predicted"/>
<evidence type="ECO:0000313" key="3">
    <source>
        <dbReference type="Proteomes" id="UP001155241"/>
    </source>
</evidence>
<comment type="caution">
    <text evidence="2">The sequence shown here is derived from an EMBL/GenBank/DDBJ whole genome shotgun (WGS) entry which is preliminary data.</text>
</comment>
<feature type="domain" description="DUF1559" evidence="1">
    <location>
        <begin position="71"/>
        <end position="161"/>
    </location>
</feature>
<name>A0A9X2FHT8_9BACT</name>
<sequence>MTFRLVTLLYVFALFSAGLAMFGGWGGCLATAGVLMLWGALRSRELASGCGLSVVACALLASALLIQPVKSAREAARRSSCMGHLKQLSLALLNYNDAQGTLPPAVASLGTSGDTQSWRVLVMPYLESNHIFNAYNFNEPWNGPTNRKFTAGWLFECPTHGIEGATSYLAVVGPQCVWSDGPPRKVADITDDRSQTITLIDVGRSDIDWKEPRDLTFDEAVELLTAPVDPQTFTGHYSEPSMWRKRSYFYNVAMVDTSIHSLRVPLDRSTAEALLTANGGETIGDEVLEKLAQPELRYDRIYGAILFAIVALTPVVPTARRKIWATGEVAGREEQEATEGTDVVLEH</sequence>
<reference evidence="2" key="1">
    <citation type="submission" date="2022-06" db="EMBL/GenBank/DDBJ databases">
        <title>Aeoliella straminimaris, a novel planctomycete from sediments.</title>
        <authorList>
            <person name="Vitorino I.R."/>
            <person name="Lage O.M."/>
        </authorList>
    </citation>
    <scope>NUCLEOTIDE SEQUENCE</scope>
    <source>
        <strain evidence="2">ICT_H6.2</strain>
    </source>
</reference>
<dbReference type="RefSeq" id="WP_252855292.1">
    <property type="nucleotide sequence ID" value="NZ_JAMXLR010000090.1"/>
</dbReference>
<evidence type="ECO:0000313" key="2">
    <source>
        <dbReference type="EMBL" id="MCO6047179.1"/>
    </source>
</evidence>